<protein>
    <submittedName>
        <fullName evidence="5">Putative dehydrogenase</fullName>
    </submittedName>
</protein>
<proteinExistence type="inferred from homology"/>
<organism evidence="5 6">
    <name type="scientific">Motilibacter rhizosphaerae</name>
    <dbReference type="NCBI Taxonomy" id="598652"/>
    <lineage>
        <taxon>Bacteria</taxon>
        <taxon>Bacillati</taxon>
        <taxon>Actinomycetota</taxon>
        <taxon>Actinomycetes</taxon>
        <taxon>Motilibacterales</taxon>
        <taxon>Motilibacteraceae</taxon>
        <taxon>Motilibacter</taxon>
    </lineage>
</organism>
<dbReference type="AlphaFoldDB" id="A0A4Q7NAU6"/>
<dbReference type="InterPro" id="IPR000683">
    <property type="entry name" value="Gfo/Idh/MocA-like_OxRdtase_N"/>
</dbReference>
<sequence length="345" mass="37484">MTNETGTTESGSGARWGILGAGGIARAFAKDLALLDDVSIAAVGSRDQARADAFADEVEADSGLRVAHRHATYEDLVADESVDVVYVATPHPAHRDAAALALRAGKHVLVEKPFTMNAREARELVDLAREHDRFLMEAMWTRFLPHIARVREILAEGTLGQLVTLTAEHGQWFREDASHRLFAPELGGGALLDLGIYPLSFAFFAFGRPTRVAAFGTTAFTGVDAQTSMLLEHEGGRHSLLTTTLQAATANKAVIDGTEARIEIDRTYYTPTSFSVIARDGSVLERYDAPHQGHGLRHQAAEVGRRIAAGERESPLLPLDETVAIMETMDEVRRQTGLRYAADEG</sequence>
<dbReference type="GO" id="GO:0016491">
    <property type="term" value="F:oxidoreductase activity"/>
    <property type="evidence" value="ECO:0007669"/>
    <property type="project" value="UniProtKB-KW"/>
</dbReference>
<evidence type="ECO:0000256" key="1">
    <source>
        <dbReference type="ARBA" id="ARBA00010928"/>
    </source>
</evidence>
<comment type="caution">
    <text evidence="5">The sequence shown here is derived from an EMBL/GenBank/DDBJ whole genome shotgun (WGS) entry which is preliminary data.</text>
</comment>
<dbReference type="GO" id="GO:0000166">
    <property type="term" value="F:nucleotide binding"/>
    <property type="evidence" value="ECO:0007669"/>
    <property type="project" value="InterPro"/>
</dbReference>
<dbReference type="Gene3D" id="3.40.50.720">
    <property type="entry name" value="NAD(P)-binding Rossmann-like Domain"/>
    <property type="match status" value="1"/>
</dbReference>
<accession>A0A4Q7NAU6</accession>
<evidence type="ECO:0000313" key="6">
    <source>
        <dbReference type="Proteomes" id="UP000293638"/>
    </source>
</evidence>
<feature type="domain" description="GFO/IDH/MocA-like oxidoreductase" evidence="4">
    <location>
        <begin position="148"/>
        <end position="263"/>
    </location>
</feature>
<dbReference type="Gene3D" id="3.30.360.10">
    <property type="entry name" value="Dihydrodipicolinate Reductase, domain 2"/>
    <property type="match status" value="1"/>
</dbReference>
<evidence type="ECO:0000256" key="2">
    <source>
        <dbReference type="ARBA" id="ARBA00023002"/>
    </source>
</evidence>
<dbReference type="EMBL" id="SGXD01000005">
    <property type="protein sequence ID" value="RZS80026.1"/>
    <property type="molecule type" value="Genomic_DNA"/>
</dbReference>
<dbReference type="SUPFAM" id="SSF51735">
    <property type="entry name" value="NAD(P)-binding Rossmann-fold domains"/>
    <property type="match status" value="1"/>
</dbReference>
<gene>
    <name evidence="5" type="ORF">EV189_3505</name>
</gene>
<dbReference type="Proteomes" id="UP000293638">
    <property type="component" value="Unassembled WGS sequence"/>
</dbReference>
<evidence type="ECO:0000259" key="4">
    <source>
        <dbReference type="Pfam" id="PF22725"/>
    </source>
</evidence>
<dbReference type="PANTHER" id="PTHR22604">
    <property type="entry name" value="OXIDOREDUCTASES"/>
    <property type="match status" value="1"/>
</dbReference>
<dbReference type="Pfam" id="PF01408">
    <property type="entry name" value="GFO_IDH_MocA"/>
    <property type="match status" value="1"/>
</dbReference>
<comment type="similarity">
    <text evidence="1">Belongs to the Gfo/Idh/MocA family.</text>
</comment>
<reference evidence="5 6" key="1">
    <citation type="submission" date="2019-02" db="EMBL/GenBank/DDBJ databases">
        <title>Genomic Encyclopedia of Type Strains, Phase IV (KMG-IV): sequencing the most valuable type-strain genomes for metagenomic binning, comparative biology and taxonomic classification.</title>
        <authorList>
            <person name="Goeker M."/>
        </authorList>
    </citation>
    <scope>NUCLEOTIDE SEQUENCE [LARGE SCALE GENOMIC DNA]</scope>
    <source>
        <strain evidence="5 6">DSM 45622</strain>
    </source>
</reference>
<dbReference type="PANTHER" id="PTHR22604:SF105">
    <property type="entry name" value="TRANS-1,2-DIHYDROBENZENE-1,2-DIOL DEHYDROGENASE"/>
    <property type="match status" value="1"/>
</dbReference>
<feature type="domain" description="Gfo/Idh/MocA-like oxidoreductase N-terminal" evidence="3">
    <location>
        <begin position="15"/>
        <end position="136"/>
    </location>
</feature>
<dbReference type="InterPro" id="IPR055170">
    <property type="entry name" value="GFO_IDH_MocA-like_dom"/>
</dbReference>
<dbReference type="Pfam" id="PF22725">
    <property type="entry name" value="GFO_IDH_MocA_C3"/>
    <property type="match status" value="1"/>
</dbReference>
<dbReference type="InterPro" id="IPR050984">
    <property type="entry name" value="Gfo/Idh/MocA_domain"/>
</dbReference>
<evidence type="ECO:0000313" key="5">
    <source>
        <dbReference type="EMBL" id="RZS80026.1"/>
    </source>
</evidence>
<keyword evidence="6" id="KW-1185">Reference proteome</keyword>
<dbReference type="OrthoDB" id="9815825at2"/>
<dbReference type="SUPFAM" id="SSF55347">
    <property type="entry name" value="Glyceraldehyde-3-phosphate dehydrogenase-like, C-terminal domain"/>
    <property type="match status" value="1"/>
</dbReference>
<evidence type="ECO:0000259" key="3">
    <source>
        <dbReference type="Pfam" id="PF01408"/>
    </source>
</evidence>
<dbReference type="InterPro" id="IPR036291">
    <property type="entry name" value="NAD(P)-bd_dom_sf"/>
</dbReference>
<name>A0A4Q7NAU6_9ACTN</name>
<dbReference type="RefSeq" id="WP_130494240.1">
    <property type="nucleotide sequence ID" value="NZ_SGXD01000005.1"/>
</dbReference>
<keyword evidence="2" id="KW-0560">Oxidoreductase</keyword>